<keyword evidence="4" id="KW-0804">Transcription</keyword>
<keyword evidence="3" id="KW-0238">DNA-binding</keyword>
<keyword evidence="7" id="KW-1185">Reference proteome</keyword>
<dbReference type="RefSeq" id="WP_137451277.1">
    <property type="nucleotide sequence ID" value="NZ_SZZH01000006.1"/>
</dbReference>
<evidence type="ECO:0000256" key="3">
    <source>
        <dbReference type="ARBA" id="ARBA00023125"/>
    </source>
</evidence>
<name>A0A4U6QAD3_9ACTN</name>
<reference evidence="6 7" key="1">
    <citation type="submission" date="2019-05" db="EMBL/GenBank/DDBJ databases">
        <title>Nakamurella sp. N5BH11, whole genome shotgun sequence.</title>
        <authorList>
            <person name="Tuo L."/>
        </authorList>
    </citation>
    <scope>NUCLEOTIDE SEQUENCE [LARGE SCALE GENOMIC DNA]</scope>
    <source>
        <strain evidence="6 7">N5BH11</strain>
    </source>
</reference>
<evidence type="ECO:0000259" key="5">
    <source>
        <dbReference type="PROSITE" id="PS50931"/>
    </source>
</evidence>
<evidence type="ECO:0000256" key="4">
    <source>
        <dbReference type="ARBA" id="ARBA00023163"/>
    </source>
</evidence>
<keyword evidence="2" id="KW-0805">Transcription regulation</keyword>
<dbReference type="GO" id="GO:0003677">
    <property type="term" value="F:DNA binding"/>
    <property type="evidence" value="ECO:0007669"/>
    <property type="project" value="UniProtKB-KW"/>
</dbReference>
<dbReference type="PROSITE" id="PS50931">
    <property type="entry name" value="HTH_LYSR"/>
    <property type="match status" value="1"/>
</dbReference>
<dbReference type="PANTHER" id="PTHR30346:SF29">
    <property type="entry name" value="LYSR SUBSTRATE-BINDING"/>
    <property type="match status" value="1"/>
</dbReference>
<dbReference type="CDD" id="cd05466">
    <property type="entry name" value="PBP2_LTTR_substrate"/>
    <property type="match status" value="1"/>
</dbReference>
<evidence type="ECO:0000313" key="7">
    <source>
        <dbReference type="Proteomes" id="UP000306985"/>
    </source>
</evidence>
<dbReference type="AlphaFoldDB" id="A0A4U6QAD3"/>
<dbReference type="SUPFAM" id="SSF53850">
    <property type="entry name" value="Periplasmic binding protein-like II"/>
    <property type="match status" value="1"/>
</dbReference>
<dbReference type="GO" id="GO:0003700">
    <property type="term" value="F:DNA-binding transcription factor activity"/>
    <property type="evidence" value="ECO:0007669"/>
    <property type="project" value="InterPro"/>
</dbReference>
<dbReference type="Pfam" id="PF03466">
    <property type="entry name" value="LysR_substrate"/>
    <property type="match status" value="1"/>
</dbReference>
<accession>A0A4U6QAD3</accession>
<gene>
    <name evidence="6" type="ORF">FDO65_18800</name>
</gene>
<comment type="caution">
    <text evidence="6">The sequence shown here is derived from an EMBL/GenBank/DDBJ whole genome shotgun (WGS) entry which is preliminary data.</text>
</comment>
<comment type="similarity">
    <text evidence="1">Belongs to the LysR transcriptional regulatory family.</text>
</comment>
<dbReference type="SUPFAM" id="SSF46785">
    <property type="entry name" value="Winged helix' DNA-binding domain"/>
    <property type="match status" value="1"/>
</dbReference>
<dbReference type="InterPro" id="IPR005119">
    <property type="entry name" value="LysR_subst-bd"/>
</dbReference>
<evidence type="ECO:0000313" key="6">
    <source>
        <dbReference type="EMBL" id="TKV56890.1"/>
    </source>
</evidence>
<dbReference type="Gene3D" id="3.40.190.10">
    <property type="entry name" value="Periplasmic binding protein-like II"/>
    <property type="match status" value="2"/>
</dbReference>
<sequence>MEVHQLHILRELGALGSVSAVARVLDVTPSAVSQQLAALQRGFRTPLTHKDGRALVLTDAGRVLADAGAEVIDAIAAARAAVEEFEQSPSGVVTISGFHSAGQTLFGPLLRELSRRTPAPDVRLSDEDVSRHDYPALTSRYDLVVAHRLAGGSPWPETVRCVTLADEPLDVALAADHPLARFPRLRPEQVADQRWVTSRGGYSTDDLLGAITAVAGQHIEPAHRINDYGTLTSIVGAGDAIGVVPRYTSPRDPSGAIVLRPLDGVSASRRIDVLARPENLRRKSVRTVVTALTAVVARIVRERRPEAAAPPHASSSAAG</sequence>
<dbReference type="Pfam" id="PF00126">
    <property type="entry name" value="HTH_1"/>
    <property type="match status" value="1"/>
</dbReference>
<organism evidence="6 7">
    <name type="scientific">Nakamurella flava</name>
    <dbReference type="NCBI Taxonomy" id="2576308"/>
    <lineage>
        <taxon>Bacteria</taxon>
        <taxon>Bacillati</taxon>
        <taxon>Actinomycetota</taxon>
        <taxon>Actinomycetes</taxon>
        <taxon>Nakamurellales</taxon>
        <taxon>Nakamurellaceae</taxon>
        <taxon>Nakamurella</taxon>
    </lineage>
</organism>
<dbReference type="Gene3D" id="1.10.10.10">
    <property type="entry name" value="Winged helix-like DNA-binding domain superfamily/Winged helix DNA-binding domain"/>
    <property type="match status" value="1"/>
</dbReference>
<dbReference type="PANTHER" id="PTHR30346">
    <property type="entry name" value="TRANSCRIPTIONAL DUAL REGULATOR HCAR-RELATED"/>
    <property type="match status" value="1"/>
</dbReference>
<dbReference type="InterPro" id="IPR000847">
    <property type="entry name" value="LysR_HTH_N"/>
</dbReference>
<dbReference type="InterPro" id="IPR036390">
    <property type="entry name" value="WH_DNA-bd_sf"/>
</dbReference>
<evidence type="ECO:0000256" key="2">
    <source>
        <dbReference type="ARBA" id="ARBA00023015"/>
    </source>
</evidence>
<dbReference type="Proteomes" id="UP000306985">
    <property type="component" value="Unassembled WGS sequence"/>
</dbReference>
<dbReference type="OrthoDB" id="4131546at2"/>
<protein>
    <submittedName>
        <fullName evidence="6">LysR family transcriptional regulator</fullName>
    </submittedName>
</protein>
<feature type="domain" description="HTH lysR-type" evidence="5">
    <location>
        <begin position="1"/>
        <end position="58"/>
    </location>
</feature>
<dbReference type="InterPro" id="IPR036388">
    <property type="entry name" value="WH-like_DNA-bd_sf"/>
</dbReference>
<dbReference type="GO" id="GO:0032993">
    <property type="term" value="C:protein-DNA complex"/>
    <property type="evidence" value="ECO:0007669"/>
    <property type="project" value="TreeGrafter"/>
</dbReference>
<evidence type="ECO:0000256" key="1">
    <source>
        <dbReference type="ARBA" id="ARBA00009437"/>
    </source>
</evidence>
<dbReference type="EMBL" id="SZZH01000006">
    <property type="protein sequence ID" value="TKV56890.1"/>
    <property type="molecule type" value="Genomic_DNA"/>
</dbReference>
<proteinExistence type="inferred from homology"/>